<protein>
    <submittedName>
        <fullName evidence="1">Uncharacterized protein</fullName>
    </submittedName>
</protein>
<evidence type="ECO:0000313" key="1">
    <source>
        <dbReference type="EMBL" id="MBK1834931.1"/>
    </source>
</evidence>
<dbReference type="AlphaFoldDB" id="A0A934VNB2"/>
<accession>A0A934VNB2</accession>
<evidence type="ECO:0000313" key="2">
    <source>
        <dbReference type="Proteomes" id="UP000604083"/>
    </source>
</evidence>
<proteinExistence type="predicted"/>
<keyword evidence="2" id="KW-1185">Reference proteome</keyword>
<gene>
    <name evidence="1" type="ORF">JIN78_12750</name>
</gene>
<name>A0A934VNB2_9BACT</name>
<dbReference type="EMBL" id="JAENIO010000036">
    <property type="protein sequence ID" value="MBK1834931.1"/>
    <property type="molecule type" value="Genomic_DNA"/>
</dbReference>
<reference evidence="1" key="1">
    <citation type="submission" date="2021-01" db="EMBL/GenBank/DDBJ databases">
        <title>Modified the classification status of verrucomicrobia.</title>
        <authorList>
            <person name="Feng X."/>
        </authorList>
    </citation>
    <scope>NUCLEOTIDE SEQUENCE</scope>
    <source>
        <strain evidence="1">KCTC 12986</strain>
    </source>
</reference>
<dbReference type="RefSeq" id="WP_200392365.1">
    <property type="nucleotide sequence ID" value="NZ_JAENIO010000036.1"/>
</dbReference>
<sequence>MGQRCALAIDAADRHHTAYILGEHSSLRYRRRQPGGSLETASQALIYSPNPPLTTAIPLEVDIEVDRNYHPSIAYLLSDGTISVWSDKDRWTSIAGDAHTGVSHRGIDLSVAGSKDFRTTGLVYTNSSGQASYLHFNTTTKAWSAPSLVTTPNNSGTKPKLVEINTVNRQLVSPSPGVVVFNRNGNRLQLILKQFELFGNPPWSAPGTIAELPNTSISFDAAAREGALAVAYSKFEEENSSLHLALNEQGNLLAAEYWTHSTVANQAELDGALDFFNHVHLEFDAAGAALVAYTQESFALLSGRTETLRMKRQVAKVGWHLSLDEPQETALNEYVGGLSLAVNGAGDPIIIYEEEQDEETSVLMLLTPETEPWVVGGVPGVGELIAPAIARGPDGAHYLVAGQMTTRFLSSPSFGKPVVLRFHRGRQEILETPGGAAADKLHLAHALTVTADNAVYFLSLQLSNPGDSSGRLTFGMHRGGLRQYGSLFLDGENPVTCNRESQIALGSSQNELYALFVNNQEGGTLTLARLNPAEGLIWETVRTEPSGSTPLDLAVRDDGGIALITLTNDDLVKVTTNVSHTGSVGGFTAFSYSTSGVPSQVTCGFLRNGSPYAASLSPGSLFVSFLSETGHLHGYSVTVPDGESGGLLDSVHTGSALHFLVQNKSSNALLYHLVAQDDAELGIQAPRLRGQLDAPPLTQSSYGDRVAATLDENGFPVATLGVQRSNLLVFSTFHNPLLVRPANALEPDHDGVPILSENAHLMNPYGQDAHLLPQADIDPSTVTLGFHYRCPRVTEVHLPAGHPSSTARLGAFQYSIHESFDLKGFSPIPGSVPIGTPAWLHERGIPIDAEGPVQLMRATVRPEASFQSSNPKAFLRLHVTRLR</sequence>
<dbReference type="Proteomes" id="UP000604083">
    <property type="component" value="Unassembled WGS sequence"/>
</dbReference>
<organism evidence="1 2">
    <name type="scientific">Roseibacillus ishigakijimensis</name>
    <dbReference type="NCBI Taxonomy" id="454146"/>
    <lineage>
        <taxon>Bacteria</taxon>
        <taxon>Pseudomonadati</taxon>
        <taxon>Verrucomicrobiota</taxon>
        <taxon>Verrucomicrobiia</taxon>
        <taxon>Verrucomicrobiales</taxon>
        <taxon>Verrucomicrobiaceae</taxon>
        <taxon>Roseibacillus</taxon>
    </lineage>
</organism>
<comment type="caution">
    <text evidence="1">The sequence shown here is derived from an EMBL/GenBank/DDBJ whole genome shotgun (WGS) entry which is preliminary data.</text>
</comment>